<dbReference type="SUPFAM" id="SSF46689">
    <property type="entry name" value="Homeodomain-like"/>
    <property type="match status" value="1"/>
</dbReference>
<dbReference type="InterPro" id="IPR041669">
    <property type="entry name" value="TetR_C_15"/>
</dbReference>
<reference evidence="7" key="1">
    <citation type="submission" date="2023-03" db="EMBL/GenBank/DDBJ databases">
        <title>Andean soil-derived lignocellulolytic bacterial consortium as a source of novel taxa and putative plastic-active enzymes.</title>
        <authorList>
            <person name="Diaz-Garcia L."/>
            <person name="Chuvochina M."/>
            <person name="Feuerriegel G."/>
            <person name="Bunk B."/>
            <person name="Sproer C."/>
            <person name="Streit W.R."/>
            <person name="Rodriguez L.M."/>
            <person name="Overmann J."/>
            <person name="Jimenez D.J."/>
        </authorList>
    </citation>
    <scope>NUCLEOTIDE SEQUENCE</scope>
    <source>
        <strain evidence="7">MAG 26</strain>
    </source>
</reference>
<dbReference type="InterPro" id="IPR001647">
    <property type="entry name" value="HTH_TetR"/>
</dbReference>
<name>A0AAJ5X956_9SPHN</name>
<dbReference type="PANTHER" id="PTHR30055">
    <property type="entry name" value="HTH-TYPE TRANSCRIPTIONAL REGULATOR RUTR"/>
    <property type="match status" value="1"/>
</dbReference>
<dbReference type="InterPro" id="IPR050109">
    <property type="entry name" value="HTH-type_TetR-like_transc_reg"/>
</dbReference>
<dbReference type="EMBL" id="CP119316">
    <property type="protein sequence ID" value="WEK47868.1"/>
    <property type="molecule type" value="Genomic_DNA"/>
</dbReference>
<evidence type="ECO:0000259" key="6">
    <source>
        <dbReference type="PROSITE" id="PS50977"/>
    </source>
</evidence>
<keyword evidence="1" id="KW-0805">Transcription regulation</keyword>
<dbReference type="PROSITE" id="PS50977">
    <property type="entry name" value="HTH_TETR_2"/>
    <property type="match status" value="1"/>
</dbReference>
<gene>
    <name evidence="7" type="ORF">P0Y56_06125</name>
</gene>
<evidence type="ECO:0000256" key="5">
    <source>
        <dbReference type="SAM" id="MobiDB-lite"/>
    </source>
</evidence>
<sequence>MLTEKKRSKAAHAVPAAPDLAARSEPVQERAIRSRAHILAVGRALLGEVGLDAFNTNLLAERADVRVRTIYRYFPNKLAVIAAIGEELIGKWANWESVYFDELVKPTSDWRALLVGLIGEWFGVVVRENGSWAVLQAMNAIPELRELDRVTFSRIAASWEAAIRARAPDAKTDVTALSYGIVSTFYGFIDSYMRVPEAVREQIPEQLHAMITARLGAVFNDGGQDAAR</sequence>
<protein>
    <submittedName>
        <fullName evidence="7">TetR/AcrR family transcriptional regulator</fullName>
    </submittedName>
</protein>
<evidence type="ECO:0000256" key="1">
    <source>
        <dbReference type="ARBA" id="ARBA00023015"/>
    </source>
</evidence>
<dbReference type="Pfam" id="PF17918">
    <property type="entry name" value="TetR_C_15"/>
    <property type="match status" value="1"/>
</dbReference>
<feature type="region of interest" description="Disordered" evidence="5">
    <location>
        <begin position="1"/>
        <end position="22"/>
    </location>
</feature>
<dbReference type="PANTHER" id="PTHR30055:SF234">
    <property type="entry name" value="HTH-TYPE TRANSCRIPTIONAL REGULATOR BETI"/>
    <property type="match status" value="1"/>
</dbReference>
<organism evidence="7 8">
    <name type="scientific">Candidatus Andeanibacterium colombiense</name>
    <dbReference type="NCBI Taxonomy" id="3121345"/>
    <lineage>
        <taxon>Bacteria</taxon>
        <taxon>Pseudomonadati</taxon>
        <taxon>Pseudomonadota</taxon>
        <taxon>Alphaproteobacteria</taxon>
        <taxon>Sphingomonadales</taxon>
        <taxon>Sphingomonadaceae</taxon>
        <taxon>Candidatus Andeanibacterium</taxon>
    </lineage>
</organism>
<feature type="compositionally biased region" description="Basic residues" evidence="5">
    <location>
        <begin position="1"/>
        <end position="10"/>
    </location>
</feature>
<dbReference type="Proteomes" id="UP001218362">
    <property type="component" value="Chromosome"/>
</dbReference>
<feature type="domain" description="HTH tetR-type" evidence="6">
    <location>
        <begin position="32"/>
        <end position="92"/>
    </location>
</feature>
<dbReference type="GO" id="GO:0000976">
    <property type="term" value="F:transcription cis-regulatory region binding"/>
    <property type="evidence" value="ECO:0007669"/>
    <property type="project" value="TreeGrafter"/>
</dbReference>
<dbReference type="KEGG" id="acob:P0Y56_06125"/>
<keyword evidence="2 4" id="KW-0238">DNA-binding</keyword>
<dbReference type="Gene3D" id="1.10.357.10">
    <property type="entry name" value="Tetracycline Repressor, domain 2"/>
    <property type="match status" value="1"/>
</dbReference>
<dbReference type="AlphaFoldDB" id="A0AAJ5X956"/>
<dbReference type="Pfam" id="PF00440">
    <property type="entry name" value="TetR_N"/>
    <property type="match status" value="1"/>
</dbReference>
<accession>A0AAJ5X956</accession>
<keyword evidence="3" id="KW-0804">Transcription</keyword>
<dbReference type="GO" id="GO:0003700">
    <property type="term" value="F:DNA-binding transcription factor activity"/>
    <property type="evidence" value="ECO:0007669"/>
    <property type="project" value="TreeGrafter"/>
</dbReference>
<evidence type="ECO:0000256" key="4">
    <source>
        <dbReference type="PROSITE-ProRule" id="PRU00335"/>
    </source>
</evidence>
<evidence type="ECO:0000256" key="3">
    <source>
        <dbReference type="ARBA" id="ARBA00023163"/>
    </source>
</evidence>
<evidence type="ECO:0000313" key="8">
    <source>
        <dbReference type="Proteomes" id="UP001218362"/>
    </source>
</evidence>
<proteinExistence type="predicted"/>
<evidence type="ECO:0000313" key="7">
    <source>
        <dbReference type="EMBL" id="WEK47868.1"/>
    </source>
</evidence>
<evidence type="ECO:0000256" key="2">
    <source>
        <dbReference type="ARBA" id="ARBA00023125"/>
    </source>
</evidence>
<feature type="DNA-binding region" description="H-T-H motif" evidence="4">
    <location>
        <begin position="55"/>
        <end position="74"/>
    </location>
</feature>
<dbReference type="InterPro" id="IPR009057">
    <property type="entry name" value="Homeodomain-like_sf"/>
</dbReference>
<feature type="compositionally biased region" description="Low complexity" evidence="5">
    <location>
        <begin position="11"/>
        <end position="21"/>
    </location>
</feature>